<dbReference type="Gene3D" id="1.10.10.60">
    <property type="entry name" value="Homeodomain-like"/>
    <property type="match status" value="1"/>
</dbReference>
<accession>A0ABT9D5H8</accession>
<dbReference type="InterPro" id="IPR036271">
    <property type="entry name" value="Tet_transcr_reg_TetR-rel_C_sf"/>
</dbReference>
<dbReference type="Pfam" id="PF00440">
    <property type="entry name" value="TetR_N"/>
    <property type="match status" value="1"/>
</dbReference>
<evidence type="ECO:0000259" key="5">
    <source>
        <dbReference type="PROSITE" id="PS50977"/>
    </source>
</evidence>
<dbReference type="PANTHER" id="PTHR30055">
    <property type="entry name" value="HTH-TYPE TRANSCRIPTIONAL REGULATOR RUTR"/>
    <property type="match status" value="1"/>
</dbReference>
<evidence type="ECO:0000256" key="1">
    <source>
        <dbReference type="ARBA" id="ARBA00023015"/>
    </source>
</evidence>
<evidence type="ECO:0000256" key="3">
    <source>
        <dbReference type="ARBA" id="ARBA00023163"/>
    </source>
</evidence>
<dbReference type="PANTHER" id="PTHR30055:SF151">
    <property type="entry name" value="TRANSCRIPTIONAL REGULATORY PROTEIN"/>
    <property type="match status" value="1"/>
</dbReference>
<feature type="DNA-binding region" description="H-T-H motif" evidence="4">
    <location>
        <begin position="25"/>
        <end position="44"/>
    </location>
</feature>
<sequence length="180" mass="19585">MAPRKNQILSTALEIADEFGLDAVTMRAVANRVGITPMALYRHVEDKEALLDGMLELAMSEVPAPPADLGWEARLTELAGGVRDMARRHPAAIGLAFSRPGYTPGVRRLVGAIHEAFADAGVPERHRARLERMVSTFVVGFAVSEVSGRFPHDQAEGLAREFARDLRDLMGVVRAVATED</sequence>
<protein>
    <submittedName>
        <fullName evidence="6">TetR/AcrR family transcriptional regulator</fullName>
    </submittedName>
</protein>
<keyword evidence="1" id="KW-0805">Transcription regulation</keyword>
<comment type="caution">
    <text evidence="6">The sequence shown here is derived from an EMBL/GenBank/DDBJ whole genome shotgun (WGS) entry which is preliminary data.</text>
</comment>
<dbReference type="RefSeq" id="WP_304599735.1">
    <property type="nucleotide sequence ID" value="NZ_JAUQYP010000001.1"/>
</dbReference>
<gene>
    <name evidence="6" type="ORF">Q6348_02395</name>
</gene>
<evidence type="ECO:0000256" key="2">
    <source>
        <dbReference type="ARBA" id="ARBA00023125"/>
    </source>
</evidence>
<feature type="domain" description="HTH tetR-type" evidence="5">
    <location>
        <begin position="2"/>
        <end position="62"/>
    </location>
</feature>
<keyword evidence="3" id="KW-0804">Transcription</keyword>
<keyword evidence="2 4" id="KW-0238">DNA-binding</keyword>
<dbReference type="Gene3D" id="1.10.357.10">
    <property type="entry name" value="Tetracycline Repressor, domain 2"/>
    <property type="match status" value="1"/>
</dbReference>
<dbReference type="Proteomes" id="UP001232536">
    <property type="component" value="Unassembled WGS sequence"/>
</dbReference>
<dbReference type="EMBL" id="JAUQYP010000001">
    <property type="protein sequence ID" value="MDO8106042.1"/>
    <property type="molecule type" value="Genomic_DNA"/>
</dbReference>
<dbReference type="InterPro" id="IPR009057">
    <property type="entry name" value="Homeodomain-like_sf"/>
</dbReference>
<reference evidence="6 7" key="1">
    <citation type="submission" date="2023-07" db="EMBL/GenBank/DDBJ databases">
        <title>Description of novel actinomycetes strains, isolated from tidal flat sediment.</title>
        <authorList>
            <person name="Lu C."/>
        </authorList>
    </citation>
    <scope>NUCLEOTIDE SEQUENCE [LARGE SCALE GENOMIC DNA]</scope>
    <source>
        <strain evidence="6 7">SYSU T00b441</strain>
    </source>
</reference>
<proteinExistence type="predicted"/>
<dbReference type="InterPro" id="IPR050109">
    <property type="entry name" value="HTH-type_TetR-like_transc_reg"/>
</dbReference>
<evidence type="ECO:0000313" key="6">
    <source>
        <dbReference type="EMBL" id="MDO8106042.1"/>
    </source>
</evidence>
<name>A0ABT9D5H8_9CELL</name>
<dbReference type="PRINTS" id="PR00455">
    <property type="entry name" value="HTHTETR"/>
</dbReference>
<dbReference type="InterPro" id="IPR004111">
    <property type="entry name" value="Repressor_TetR_C"/>
</dbReference>
<evidence type="ECO:0000313" key="7">
    <source>
        <dbReference type="Proteomes" id="UP001232536"/>
    </source>
</evidence>
<dbReference type="PROSITE" id="PS50977">
    <property type="entry name" value="HTH_TETR_2"/>
    <property type="match status" value="1"/>
</dbReference>
<evidence type="ECO:0000256" key="4">
    <source>
        <dbReference type="PROSITE-ProRule" id="PRU00335"/>
    </source>
</evidence>
<dbReference type="SUPFAM" id="SSF46689">
    <property type="entry name" value="Homeodomain-like"/>
    <property type="match status" value="1"/>
</dbReference>
<dbReference type="InterPro" id="IPR001647">
    <property type="entry name" value="HTH_TetR"/>
</dbReference>
<dbReference type="Pfam" id="PF02909">
    <property type="entry name" value="TetR_C_1"/>
    <property type="match status" value="1"/>
</dbReference>
<organism evidence="6 7">
    <name type="scientific">Actinotalea lenta</name>
    <dbReference type="NCBI Taxonomy" id="3064654"/>
    <lineage>
        <taxon>Bacteria</taxon>
        <taxon>Bacillati</taxon>
        <taxon>Actinomycetota</taxon>
        <taxon>Actinomycetes</taxon>
        <taxon>Micrococcales</taxon>
        <taxon>Cellulomonadaceae</taxon>
        <taxon>Actinotalea</taxon>
    </lineage>
</organism>
<dbReference type="SUPFAM" id="SSF48498">
    <property type="entry name" value="Tetracyclin repressor-like, C-terminal domain"/>
    <property type="match status" value="1"/>
</dbReference>
<keyword evidence="7" id="KW-1185">Reference proteome</keyword>